<accession>A0AAQ3UTM1</accession>
<dbReference type="Proteomes" id="UP001341281">
    <property type="component" value="Chromosome 10"/>
</dbReference>
<protein>
    <submittedName>
        <fullName evidence="2">Uncharacterized protein</fullName>
    </submittedName>
</protein>
<organism evidence="2 3">
    <name type="scientific">Paspalum notatum var. saurae</name>
    <dbReference type="NCBI Taxonomy" id="547442"/>
    <lineage>
        <taxon>Eukaryota</taxon>
        <taxon>Viridiplantae</taxon>
        <taxon>Streptophyta</taxon>
        <taxon>Embryophyta</taxon>
        <taxon>Tracheophyta</taxon>
        <taxon>Spermatophyta</taxon>
        <taxon>Magnoliopsida</taxon>
        <taxon>Liliopsida</taxon>
        <taxon>Poales</taxon>
        <taxon>Poaceae</taxon>
        <taxon>PACMAD clade</taxon>
        <taxon>Panicoideae</taxon>
        <taxon>Andropogonodae</taxon>
        <taxon>Paspaleae</taxon>
        <taxon>Paspalinae</taxon>
        <taxon>Paspalum</taxon>
    </lineage>
</organism>
<name>A0AAQ3UTM1_PASNO</name>
<dbReference type="EMBL" id="CP144754">
    <property type="protein sequence ID" value="WVZ98011.1"/>
    <property type="molecule type" value="Genomic_DNA"/>
</dbReference>
<keyword evidence="3" id="KW-1185">Reference proteome</keyword>
<feature type="region of interest" description="Disordered" evidence="1">
    <location>
        <begin position="1"/>
        <end position="20"/>
    </location>
</feature>
<proteinExistence type="predicted"/>
<evidence type="ECO:0000313" key="3">
    <source>
        <dbReference type="Proteomes" id="UP001341281"/>
    </source>
</evidence>
<sequence>MLPRTAGPRSPFPPRSTGFAPSRLARLPQLALLLLTGPASRDWRRQGCPGLLLLLPRASPIFDGLRRSAGPASCYRR</sequence>
<gene>
    <name evidence="2" type="ORF">U9M48_043504</name>
</gene>
<evidence type="ECO:0000256" key="1">
    <source>
        <dbReference type="SAM" id="MobiDB-lite"/>
    </source>
</evidence>
<evidence type="ECO:0000313" key="2">
    <source>
        <dbReference type="EMBL" id="WVZ98011.1"/>
    </source>
</evidence>
<dbReference type="AlphaFoldDB" id="A0AAQ3UTM1"/>
<reference evidence="2 3" key="1">
    <citation type="submission" date="2024-02" db="EMBL/GenBank/DDBJ databases">
        <title>High-quality chromosome-scale genome assembly of Pensacola bahiagrass (Paspalum notatum Flugge var. saurae).</title>
        <authorList>
            <person name="Vega J.M."/>
            <person name="Podio M."/>
            <person name="Orjuela J."/>
            <person name="Siena L.A."/>
            <person name="Pessino S.C."/>
            <person name="Combes M.C."/>
            <person name="Mariac C."/>
            <person name="Albertini E."/>
            <person name="Pupilli F."/>
            <person name="Ortiz J.P.A."/>
            <person name="Leblanc O."/>
        </authorList>
    </citation>
    <scope>NUCLEOTIDE SEQUENCE [LARGE SCALE GENOMIC DNA]</scope>
    <source>
        <strain evidence="2">R1</strain>
        <tissue evidence="2">Leaf</tissue>
    </source>
</reference>